<comment type="caution">
    <text evidence="6">The sequence shown here is derived from an EMBL/GenBank/DDBJ whole genome shotgun (WGS) entry which is preliminary data.</text>
</comment>
<reference evidence="6 7" key="1">
    <citation type="journal article" date="2019" name="Int. J. Syst. Evol. Microbiol.">
        <title>The Global Catalogue of Microorganisms (GCM) 10K type strain sequencing project: providing services to taxonomists for standard genome sequencing and annotation.</title>
        <authorList>
            <consortium name="The Broad Institute Genomics Platform"/>
            <consortium name="The Broad Institute Genome Sequencing Center for Infectious Disease"/>
            <person name="Wu L."/>
            <person name="Ma J."/>
        </authorList>
    </citation>
    <scope>NUCLEOTIDE SEQUENCE [LARGE SCALE GENOMIC DNA]</scope>
    <source>
        <strain evidence="6 7">GX26</strain>
    </source>
</reference>
<accession>A0ABD5VFI7</accession>
<comment type="subcellular location">
    <subcellularLocation>
        <location evidence="1 4">Archaeal flagellum</location>
    </subcellularLocation>
</comment>
<evidence type="ECO:0000313" key="7">
    <source>
        <dbReference type="Proteomes" id="UP001596395"/>
    </source>
</evidence>
<dbReference type="Proteomes" id="UP001596395">
    <property type="component" value="Unassembled WGS sequence"/>
</dbReference>
<proteinExistence type="inferred from homology"/>
<dbReference type="AlphaFoldDB" id="A0ABD5VFI7"/>
<dbReference type="InterPro" id="IPR013373">
    <property type="entry name" value="Flagellin/pilin_N_arc"/>
</dbReference>
<dbReference type="EMBL" id="JBHSXN010000002">
    <property type="protein sequence ID" value="MFC6954120.1"/>
    <property type="molecule type" value="Genomic_DNA"/>
</dbReference>
<name>A0ABD5VFI7_9EURY</name>
<dbReference type="Pfam" id="PF01917">
    <property type="entry name" value="Flagellin_arch-type"/>
    <property type="match status" value="1"/>
</dbReference>
<protein>
    <recommendedName>
        <fullName evidence="4">Flagellin</fullName>
    </recommendedName>
</protein>
<evidence type="ECO:0000256" key="4">
    <source>
        <dbReference type="RuleBase" id="RU361282"/>
    </source>
</evidence>
<dbReference type="InterPro" id="IPR002774">
    <property type="entry name" value="Flagellin_arc-type"/>
</dbReference>
<evidence type="ECO:0000313" key="6">
    <source>
        <dbReference type="EMBL" id="MFC6954120.1"/>
    </source>
</evidence>
<keyword evidence="7" id="KW-1185">Reference proteome</keyword>
<comment type="function">
    <text evidence="4">Flagellin is the subunit protein which polymerizes to form the filaments of archaeal flagella.</text>
</comment>
<feature type="transmembrane region" description="Helical" evidence="5">
    <location>
        <begin position="12"/>
        <end position="36"/>
    </location>
</feature>
<organism evidence="6 7">
    <name type="scientific">Halorubellus litoreus</name>
    <dbReference type="NCBI Taxonomy" id="755308"/>
    <lineage>
        <taxon>Archaea</taxon>
        <taxon>Methanobacteriati</taxon>
        <taxon>Methanobacteriota</taxon>
        <taxon>Stenosarchaea group</taxon>
        <taxon>Halobacteria</taxon>
        <taxon>Halobacteriales</taxon>
        <taxon>Halorubellaceae</taxon>
        <taxon>Halorubellus</taxon>
    </lineage>
</organism>
<sequence>MFDAIDTNERGQVGIGTLIIFIAMVLVAAVAAGVLINTAGLLESTASDTGQDSQAQVSNQLTVVSASGHIDSGNVSSLNFTVMKSSGSGDIDLSAATVQLKTDEVSKTLTFANDTAAGARTFAVYEINDTDINNPLHDGPDGASVVLDSSSDRRVVRIDLNTMNNQLAELQEGEEATVTFVDQSGASTIYGVNVPNTISDETTVAV</sequence>
<gene>
    <name evidence="6" type="ORF">ACFQGB_14745</name>
</gene>
<keyword evidence="3 4" id="KW-0974">Archaeal flagellum</keyword>
<evidence type="ECO:0000256" key="3">
    <source>
        <dbReference type="ARBA" id="ARBA00022440"/>
    </source>
</evidence>
<keyword evidence="5" id="KW-0472">Membrane</keyword>
<dbReference type="PANTHER" id="PTHR35903:SF1">
    <property type="entry name" value="FLAGELLIN B1"/>
    <property type="match status" value="1"/>
</dbReference>
<evidence type="ECO:0000256" key="1">
    <source>
        <dbReference type="ARBA" id="ARBA00004618"/>
    </source>
</evidence>
<keyword evidence="5" id="KW-1133">Transmembrane helix</keyword>
<evidence type="ECO:0000256" key="5">
    <source>
        <dbReference type="SAM" id="Phobius"/>
    </source>
</evidence>
<dbReference type="GO" id="GO:0097589">
    <property type="term" value="C:archaeal-type flagellum"/>
    <property type="evidence" value="ECO:0007669"/>
    <property type="project" value="UniProtKB-SubCell"/>
</dbReference>
<dbReference type="RefSeq" id="WP_336351062.1">
    <property type="nucleotide sequence ID" value="NZ_JAZAQL010000002.1"/>
</dbReference>
<keyword evidence="5" id="KW-0812">Transmembrane</keyword>
<comment type="similarity">
    <text evidence="2 4">Belongs to the archaeal flagellin family.</text>
</comment>
<dbReference type="NCBIfam" id="TIGR02537">
    <property type="entry name" value="arch_flag_Nterm"/>
    <property type="match status" value="1"/>
</dbReference>
<dbReference type="PANTHER" id="PTHR35903">
    <property type="entry name" value="FLAGELLIN B1"/>
    <property type="match status" value="1"/>
</dbReference>
<evidence type="ECO:0000256" key="2">
    <source>
        <dbReference type="ARBA" id="ARBA00010256"/>
    </source>
</evidence>